<evidence type="ECO:0000256" key="6">
    <source>
        <dbReference type="ARBA" id="ARBA00022840"/>
    </source>
</evidence>
<comment type="catalytic activity">
    <reaction evidence="1">
        <text>ATP + protein L-histidine = ADP + protein N-phospho-L-histidine.</text>
        <dbReference type="EC" id="2.7.13.3"/>
    </reaction>
</comment>
<dbReference type="GO" id="GO:0005886">
    <property type="term" value="C:plasma membrane"/>
    <property type="evidence" value="ECO:0007669"/>
    <property type="project" value="TreeGrafter"/>
</dbReference>
<dbReference type="InterPro" id="IPR003594">
    <property type="entry name" value="HATPase_dom"/>
</dbReference>
<dbReference type="Pfam" id="PF02518">
    <property type="entry name" value="HATPase_c"/>
    <property type="match status" value="1"/>
</dbReference>
<dbReference type="EMBL" id="PPSW01000002">
    <property type="protein sequence ID" value="TLX48893.1"/>
    <property type="molecule type" value="Genomic_DNA"/>
</dbReference>
<dbReference type="InterPro" id="IPR005467">
    <property type="entry name" value="His_kinase_dom"/>
</dbReference>
<dbReference type="AlphaFoldDB" id="A0A5R9Q6X8"/>
<evidence type="ECO:0000259" key="8">
    <source>
        <dbReference type="PROSITE" id="PS50109"/>
    </source>
</evidence>
<gene>
    <name evidence="9" type="ORF">C1E24_01135</name>
</gene>
<dbReference type="PANTHER" id="PTHR44936">
    <property type="entry name" value="SENSOR PROTEIN CREC"/>
    <property type="match status" value="1"/>
</dbReference>
<accession>A0A5R9Q6X8</accession>
<evidence type="ECO:0000256" key="5">
    <source>
        <dbReference type="ARBA" id="ARBA00022777"/>
    </source>
</evidence>
<dbReference type="Pfam" id="PF13589">
    <property type="entry name" value="HATPase_c_3"/>
    <property type="match status" value="1"/>
</dbReference>
<evidence type="ECO:0000256" key="1">
    <source>
        <dbReference type="ARBA" id="ARBA00000085"/>
    </source>
</evidence>
<keyword evidence="6" id="KW-0067">ATP-binding</keyword>
<dbReference type="Proteomes" id="UP000309186">
    <property type="component" value="Unassembled WGS sequence"/>
</dbReference>
<dbReference type="InterPro" id="IPR050980">
    <property type="entry name" value="2C_sensor_his_kinase"/>
</dbReference>
<dbReference type="OrthoDB" id="9816482at2"/>
<dbReference type="GO" id="GO:0000155">
    <property type="term" value="F:phosphorelay sensor kinase activity"/>
    <property type="evidence" value="ECO:0007669"/>
    <property type="project" value="TreeGrafter"/>
</dbReference>
<keyword evidence="7" id="KW-0175">Coiled coil</keyword>
<keyword evidence="4" id="KW-0547">Nucleotide-binding</keyword>
<comment type="caution">
    <text evidence="9">The sequence shown here is derived from an EMBL/GenBank/DDBJ whole genome shotgun (WGS) entry which is preliminary data.</text>
</comment>
<dbReference type="RefSeq" id="WP_138477966.1">
    <property type="nucleotide sequence ID" value="NZ_PPSW01000002.1"/>
</dbReference>
<keyword evidence="3" id="KW-0808">Transferase</keyword>
<dbReference type="PANTHER" id="PTHR44936:SF10">
    <property type="entry name" value="SENSOR PROTEIN RSTB"/>
    <property type="match status" value="1"/>
</dbReference>
<dbReference type="GO" id="GO:0005524">
    <property type="term" value="F:ATP binding"/>
    <property type="evidence" value="ECO:0007669"/>
    <property type="project" value="UniProtKB-KW"/>
</dbReference>
<protein>
    <recommendedName>
        <fullName evidence="2">histidine kinase</fullName>
        <ecNumber evidence="2">2.7.13.3</ecNumber>
    </recommendedName>
</protein>
<dbReference type="InterPro" id="IPR036890">
    <property type="entry name" value="HATPase_C_sf"/>
</dbReference>
<organism evidence="9 10">
    <name type="scientific">Pseudoalteromonas phenolica</name>
    <dbReference type="NCBI Taxonomy" id="161398"/>
    <lineage>
        <taxon>Bacteria</taxon>
        <taxon>Pseudomonadati</taxon>
        <taxon>Pseudomonadota</taxon>
        <taxon>Gammaproteobacteria</taxon>
        <taxon>Alteromonadales</taxon>
        <taxon>Pseudoalteromonadaceae</taxon>
        <taxon>Pseudoalteromonas</taxon>
    </lineage>
</organism>
<evidence type="ECO:0000256" key="7">
    <source>
        <dbReference type="SAM" id="Coils"/>
    </source>
</evidence>
<feature type="coiled-coil region" evidence="7">
    <location>
        <begin position="167"/>
        <end position="194"/>
    </location>
</feature>
<dbReference type="PROSITE" id="PS50109">
    <property type="entry name" value="HIS_KIN"/>
    <property type="match status" value="1"/>
</dbReference>
<reference evidence="9 10" key="1">
    <citation type="submission" date="2018-01" db="EMBL/GenBank/DDBJ databases">
        <title>Co-occurrence of chitin degradation, pigmentation and bioactivity in marine Pseudoalteromonas.</title>
        <authorList>
            <person name="Paulsen S."/>
            <person name="Gram L."/>
            <person name="Machado H."/>
        </authorList>
    </citation>
    <scope>NUCLEOTIDE SEQUENCE [LARGE SCALE GENOMIC DNA]</scope>
    <source>
        <strain evidence="9 10">S3663</strain>
    </source>
</reference>
<dbReference type="InterPro" id="IPR043836">
    <property type="entry name" value="DHp"/>
</dbReference>
<evidence type="ECO:0000313" key="10">
    <source>
        <dbReference type="Proteomes" id="UP000309186"/>
    </source>
</evidence>
<name>A0A5R9Q6X8_9GAMM</name>
<sequence>MAQIRTKARALDMLGRQQIAGIPTALSELFKNAHDAYSDNVEVDYVRKKKLLLLRDDGLGMTRAEFEERWLTIGTDSKFIDENSISQPVTHTAKTLRPIMGEKGIGRLSIAAIGPQVLVLTRAVRDDKHHKLVASFINWTLFSYPALDLSDIDIPLIEIELGEMLTKEQLSTLINQAKDNVKSLAHKISQEKIDYVLNQIDSFDFEPELWYTSLKQLDLKIDKEIQEHNPNAKPRKLHLDKDGSGTHFIISPVDEILNEEVEGDDFNSKATDRASRLEKALLGFTNTMDVNSNPPIFARFRDHKLDGEVIDRISESTFFTPKEFEQSDHHIKGRFNEFGQFSGTIKVYGQEEREYVLSWPESKNKPVLCGEFELNLAVIMGTARESKVPPNVFNDIYQKTNKIGGLYIYRDGIRVLPYGDSDFDFLGFEQRRSKSAKEYFFSYRRMLGCVEITKQVNSALHEKAGREGFIENKAYKQFRAILIHFFIQLAKDVFNEKGDLSDQFIEMRSRQQDSFDLLKKRNNLKSVKKKHLEEQLQKFFIKYDDDYWLNNLSQLKEKVQSRFENFEEEEQSTDDFIFEVQRLLLEGLKPLKSNLKITFPSGVGFGKALTDSCDLYQVKKREIENEINIFEKDIEKRLVEFEDQFGNRTGMRLRFSDSLENQVEYQSKQLNEVYSKANKVLSELESWTKSEINKNRALARSEIEQAKHDFSSVSFNSKTSDELYELKASLEHRIQTAAELVLERVEGIANQLSTIKEGNEENIVSSNKLTEILESEYEHLKEVNEQNSEMVHLGMAIGIIHHEFTSNVLGIRKALFSLAPWARQNDKLKEIYDDLRIGFDHLDGYLKLFTPLTKRLARKKIMITGVAASEFVTSVFGDRLESEEIDLVITDKFLEQRIFGFTSTIYPALINLIDNAVYWLGKSNGEKVLTLDASETGFIIQDTGPGIPTIDQENVFEFAFSRKVGGRGVGLYVVKKTLEDEGFSITLAPYSPNTGAKFTISPIQEKE</sequence>
<dbReference type="Pfam" id="PF19191">
    <property type="entry name" value="HEF_HK"/>
    <property type="match status" value="1"/>
</dbReference>
<evidence type="ECO:0000256" key="4">
    <source>
        <dbReference type="ARBA" id="ARBA00022741"/>
    </source>
</evidence>
<dbReference type="CDD" id="cd00075">
    <property type="entry name" value="HATPase"/>
    <property type="match status" value="1"/>
</dbReference>
<evidence type="ECO:0000313" key="9">
    <source>
        <dbReference type="EMBL" id="TLX48893.1"/>
    </source>
</evidence>
<evidence type="ECO:0000256" key="3">
    <source>
        <dbReference type="ARBA" id="ARBA00022679"/>
    </source>
</evidence>
<dbReference type="SUPFAM" id="SSF55874">
    <property type="entry name" value="ATPase domain of HSP90 chaperone/DNA topoisomerase II/histidine kinase"/>
    <property type="match status" value="2"/>
</dbReference>
<dbReference type="SMART" id="SM00387">
    <property type="entry name" value="HATPase_c"/>
    <property type="match status" value="1"/>
</dbReference>
<dbReference type="EC" id="2.7.13.3" evidence="2"/>
<feature type="domain" description="Histidine kinase" evidence="8">
    <location>
        <begin position="799"/>
        <end position="1006"/>
    </location>
</feature>
<evidence type="ECO:0000256" key="2">
    <source>
        <dbReference type="ARBA" id="ARBA00012438"/>
    </source>
</evidence>
<keyword evidence="5" id="KW-0418">Kinase</keyword>
<proteinExistence type="predicted"/>
<dbReference type="Gene3D" id="3.30.565.10">
    <property type="entry name" value="Histidine kinase-like ATPase, C-terminal domain"/>
    <property type="match status" value="2"/>
</dbReference>